<dbReference type="Gene3D" id="3.40.50.2000">
    <property type="entry name" value="Glycogen Phosphorylase B"/>
    <property type="match status" value="1"/>
</dbReference>
<dbReference type="PANTHER" id="PTHR46401">
    <property type="entry name" value="GLYCOSYLTRANSFERASE WBBK-RELATED"/>
    <property type="match status" value="1"/>
</dbReference>
<dbReference type="PANTHER" id="PTHR46401:SF9">
    <property type="entry name" value="MANNOSYLTRANSFERASE A"/>
    <property type="match status" value="1"/>
</dbReference>
<sequence>MIAASYAEGFGLPLIEAAHFNLPIISRNIPVFREVAGDHAFYFDAKNGDELALQLKQWLGLFACKEHPLPGNLRALSWRQSTEELVSILKSIMITM</sequence>
<evidence type="ECO:0000313" key="2">
    <source>
        <dbReference type="EMBL" id="MPM15127.1"/>
    </source>
</evidence>
<reference evidence="2" key="1">
    <citation type="submission" date="2019-08" db="EMBL/GenBank/DDBJ databases">
        <authorList>
            <person name="Kucharzyk K."/>
            <person name="Murdoch R.W."/>
            <person name="Higgins S."/>
            <person name="Loffler F."/>
        </authorList>
    </citation>
    <scope>NUCLEOTIDE SEQUENCE</scope>
</reference>
<dbReference type="GO" id="GO:0016757">
    <property type="term" value="F:glycosyltransferase activity"/>
    <property type="evidence" value="ECO:0007669"/>
    <property type="project" value="InterPro"/>
</dbReference>
<dbReference type="InterPro" id="IPR001296">
    <property type="entry name" value="Glyco_trans_1"/>
</dbReference>
<dbReference type="SUPFAM" id="SSF53756">
    <property type="entry name" value="UDP-Glycosyltransferase/glycogen phosphorylase"/>
    <property type="match status" value="1"/>
</dbReference>
<gene>
    <name evidence="2" type="ORF">SDC9_61493</name>
</gene>
<accession>A0A644XGT2</accession>
<evidence type="ECO:0000259" key="1">
    <source>
        <dbReference type="Pfam" id="PF00534"/>
    </source>
</evidence>
<protein>
    <recommendedName>
        <fullName evidence="1">Glycosyl transferase family 1 domain-containing protein</fullName>
    </recommendedName>
</protein>
<comment type="caution">
    <text evidence="2">The sequence shown here is derived from an EMBL/GenBank/DDBJ whole genome shotgun (WGS) entry which is preliminary data.</text>
</comment>
<feature type="domain" description="Glycosyl transferase family 1" evidence="1">
    <location>
        <begin position="2"/>
        <end position="59"/>
    </location>
</feature>
<dbReference type="AlphaFoldDB" id="A0A644XGT2"/>
<dbReference type="Pfam" id="PF00534">
    <property type="entry name" value="Glycos_transf_1"/>
    <property type="match status" value="1"/>
</dbReference>
<organism evidence="2">
    <name type="scientific">bioreactor metagenome</name>
    <dbReference type="NCBI Taxonomy" id="1076179"/>
    <lineage>
        <taxon>unclassified sequences</taxon>
        <taxon>metagenomes</taxon>
        <taxon>ecological metagenomes</taxon>
    </lineage>
</organism>
<dbReference type="EMBL" id="VSSQ01002390">
    <property type="protein sequence ID" value="MPM15127.1"/>
    <property type="molecule type" value="Genomic_DNA"/>
</dbReference>
<proteinExistence type="predicted"/>
<name>A0A644XGT2_9ZZZZ</name>